<evidence type="ECO:0000313" key="2">
    <source>
        <dbReference type="EMBL" id="VDM21294.1"/>
    </source>
</evidence>
<sequence length="311" mass="35633">MLMTTVGKGGTAPNYLTENHAVGRRIIDLPPELALKICKYLDAADLVRVCNSIPHWKWMLSTPRCFTLMLDYINQWTWLNEGLCQLLFSRSPQISFQEAYEAIRYQTEESDSFRRFLSTLSHGSVHRTIRIRRLPFLDIDKLSYCECMLQLELPNPDIASYIPTNKYNLTVLCNTTTNFTVTKGSIEVSGGCVTRTNGCTGEEDEPDSWDCVIYLVHPLRFLVNDLIATIDALSPHQTLIVAVIVNTGNEKTSEMDCLTKFIHSLGGYHNSPLCTVPTKWRLWCIKRQNNDFINWSDLLEWSCYDVMSKQK</sequence>
<dbReference type="PROSITE" id="PS50181">
    <property type="entry name" value="FBOX"/>
    <property type="match status" value="1"/>
</dbReference>
<dbReference type="InterPro" id="IPR036047">
    <property type="entry name" value="F-box-like_dom_sf"/>
</dbReference>
<keyword evidence="3" id="KW-1185">Reference proteome</keyword>
<evidence type="ECO:0000313" key="4">
    <source>
        <dbReference type="WBParaSite" id="TTAC_0000285301-mRNA-1"/>
    </source>
</evidence>
<dbReference type="Proteomes" id="UP000274429">
    <property type="component" value="Unassembled WGS sequence"/>
</dbReference>
<accession>A0A0R3WQ13</accession>
<dbReference type="AlphaFoldDB" id="A0A0R3WQ13"/>
<reference evidence="4" key="1">
    <citation type="submission" date="2017-02" db="UniProtKB">
        <authorList>
            <consortium name="WormBaseParasite"/>
        </authorList>
    </citation>
    <scope>IDENTIFICATION</scope>
</reference>
<dbReference type="OrthoDB" id="6279036at2759"/>
<proteinExistence type="predicted"/>
<gene>
    <name evidence="2" type="ORF">TTAC_LOCUS2838</name>
</gene>
<evidence type="ECO:0000313" key="3">
    <source>
        <dbReference type="Proteomes" id="UP000274429"/>
    </source>
</evidence>
<organism evidence="4">
    <name type="scientific">Hydatigena taeniaeformis</name>
    <name type="common">Feline tapeworm</name>
    <name type="synonym">Taenia taeniaeformis</name>
    <dbReference type="NCBI Taxonomy" id="6205"/>
    <lineage>
        <taxon>Eukaryota</taxon>
        <taxon>Metazoa</taxon>
        <taxon>Spiralia</taxon>
        <taxon>Lophotrochozoa</taxon>
        <taxon>Platyhelminthes</taxon>
        <taxon>Cestoda</taxon>
        <taxon>Eucestoda</taxon>
        <taxon>Cyclophyllidea</taxon>
        <taxon>Taeniidae</taxon>
        <taxon>Hydatigera</taxon>
    </lineage>
</organism>
<dbReference type="EMBL" id="UYWX01001571">
    <property type="protein sequence ID" value="VDM21294.1"/>
    <property type="molecule type" value="Genomic_DNA"/>
</dbReference>
<dbReference type="WBParaSite" id="TTAC_0000285301-mRNA-1">
    <property type="protein sequence ID" value="TTAC_0000285301-mRNA-1"/>
    <property type="gene ID" value="TTAC_0000285301"/>
</dbReference>
<dbReference type="InterPro" id="IPR001810">
    <property type="entry name" value="F-box_dom"/>
</dbReference>
<name>A0A0R3WQ13_HYDTA</name>
<reference evidence="2 3" key="2">
    <citation type="submission" date="2018-11" db="EMBL/GenBank/DDBJ databases">
        <authorList>
            <consortium name="Pathogen Informatics"/>
        </authorList>
    </citation>
    <scope>NUCLEOTIDE SEQUENCE [LARGE SCALE GENOMIC DNA]</scope>
</reference>
<dbReference type="CDD" id="cd09917">
    <property type="entry name" value="F-box_SF"/>
    <property type="match status" value="1"/>
</dbReference>
<feature type="domain" description="F-box" evidence="1">
    <location>
        <begin position="23"/>
        <end position="69"/>
    </location>
</feature>
<evidence type="ECO:0000259" key="1">
    <source>
        <dbReference type="PROSITE" id="PS50181"/>
    </source>
</evidence>
<protein>
    <submittedName>
        <fullName evidence="4">F-box domain-containing protein</fullName>
    </submittedName>
</protein>
<dbReference type="SUPFAM" id="SSF81383">
    <property type="entry name" value="F-box domain"/>
    <property type="match status" value="1"/>
</dbReference>